<dbReference type="SMART" id="SM00268">
    <property type="entry name" value="ACTIN"/>
    <property type="match status" value="1"/>
</dbReference>
<accession>X1BRA0</accession>
<evidence type="ECO:0008006" key="2">
    <source>
        <dbReference type="Google" id="ProtNLM"/>
    </source>
</evidence>
<comment type="caution">
    <text evidence="1">The sequence shown here is derived from an EMBL/GenBank/DDBJ whole genome shotgun (WGS) entry which is preliminary data.</text>
</comment>
<dbReference type="InterPro" id="IPR043129">
    <property type="entry name" value="ATPase_NBD"/>
</dbReference>
<feature type="non-terminal residue" evidence="1">
    <location>
        <position position="195"/>
    </location>
</feature>
<dbReference type="EMBL" id="BART01014002">
    <property type="protein sequence ID" value="GAG83692.1"/>
    <property type="molecule type" value="Genomic_DNA"/>
</dbReference>
<dbReference type="PRINTS" id="PR00190">
    <property type="entry name" value="ACTIN"/>
</dbReference>
<reference evidence="1" key="1">
    <citation type="journal article" date="2014" name="Front. Microbiol.">
        <title>High frequency of phylogenetically diverse reductive dehalogenase-homologous genes in deep subseafloor sedimentary metagenomes.</title>
        <authorList>
            <person name="Kawai M."/>
            <person name="Futagami T."/>
            <person name="Toyoda A."/>
            <person name="Takaki Y."/>
            <person name="Nishi S."/>
            <person name="Hori S."/>
            <person name="Arai W."/>
            <person name="Tsubouchi T."/>
            <person name="Morono Y."/>
            <person name="Uchiyama I."/>
            <person name="Ito T."/>
            <person name="Fujiyama A."/>
            <person name="Inagaki F."/>
            <person name="Takami H."/>
        </authorList>
    </citation>
    <scope>NUCLEOTIDE SEQUENCE</scope>
    <source>
        <strain evidence="1">Expedition CK06-06</strain>
    </source>
</reference>
<name>X1BRA0_9ZZZZ</name>
<dbReference type="Gene3D" id="3.90.640.10">
    <property type="entry name" value="Actin, Chain A, domain 4"/>
    <property type="match status" value="1"/>
</dbReference>
<proteinExistence type="predicted"/>
<dbReference type="SUPFAM" id="SSF53067">
    <property type="entry name" value="Actin-like ATPase domain"/>
    <property type="match status" value="2"/>
</dbReference>
<protein>
    <recommendedName>
        <fullName evidence="2">Actin, cytoplasmic 2</fullName>
    </recommendedName>
</protein>
<sequence length="195" mass="22248">GKEKYKAVMVDVSARNIYIGNDVVKMRGVLKIKRPIERGAIMDWNDYYEILNYIFYSLLRIENLSNYPVLYTEPPFLQRETKEYIARVLYETHRVKSLIMVPTPVLALFSVGLTTGLVIESGDGITWITPIIGGQIVDQSVQKLTLAGTDVNQHLKNLLMREGINIESSAVDEIIKEIKEKNCYFVLDPENPPKL</sequence>
<dbReference type="AlphaFoldDB" id="X1BRA0"/>
<dbReference type="InterPro" id="IPR004000">
    <property type="entry name" value="Actin"/>
</dbReference>
<gene>
    <name evidence="1" type="ORF">S01H4_28257</name>
</gene>
<evidence type="ECO:0000313" key="1">
    <source>
        <dbReference type="EMBL" id="GAG83692.1"/>
    </source>
</evidence>
<organism evidence="1">
    <name type="scientific">marine sediment metagenome</name>
    <dbReference type="NCBI Taxonomy" id="412755"/>
    <lineage>
        <taxon>unclassified sequences</taxon>
        <taxon>metagenomes</taxon>
        <taxon>ecological metagenomes</taxon>
    </lineage>
</organism>
<dbReference type="Gene3D" id="3.30.420.40">
    <property type="match status" value="2"/>
</dbReference>
<dbReference type="PANTHER" id="PTHR11937">
    <property type="entry name" value="ACTIN"/>
    <property type="match status" value="1"/>
</dbReference>
<feature type="non-terminal residue" evidence="1">
    <location>
        <position position="1"/>
    </location>
</feature>
<dbReference type="Pfam" id="PF00022">
    <property type="entry name" value="Actin"/>
    <property type="match status" value="1"/>
</dbReference>